<reference evidence="3" key="1">
    <citation type="journal article" date="2014" name="BMC Evol. Biol.">
        <title>Chloroplast phylogenomic analysis resolves deep-level relationships within the green algal class Trebouxiophyceae.</title>
        <authorList>
            <person name="Lemieux C."/>
            <person name="Otis C."/>
            <person name="Turmel M."/>
        </authorList>
    </citation>
    <scope>NUCLEOTIDE SEQUENCE</scope>
</reference>
<name>A0A097KPG8_9CHLO</name>
<dbReference type="AlphaFoldDB" id="A0A097KPG8"/>
<gene>
    <name evidence="3" type="primary">ycf20</name>
</gene>
<protein>
    <submittedName>
        <fullName evidence="3">Hypothetical chloroplast RF20</fullName>
    </submittedName>
</protein>
<dbReference type="EMBL" id="KM462880">
    <property type="protein sequence ID" value="AIT95066.1"/>
    <property type="molecule type" value="Genomic_DNA"/>
</dbReference>
<feature type="transmembrane region" description="Helical" evidence="2">
    <location>
        <begin position="21"/>
        <end position="41"/>
    </location>
</feature>
<keyword evidence="2" id="KW-0472">Membrane</keyword>
<dbReference type="InterPro" id="IPR007572">
    <property type="entry name" value="Uncharacterised_Ycf20"/>
</dbReference>
<dbReference type="Pfam" id="PF04483">
    <property type="entry name" value="DUF565"/>
    <property type="match status" value="1"/>
</dbReference>
<keyword evidence="3" id="KW-0934">Plastid</keyword>
<comment type="similarity">
    <text evidence="1">Belongs to the ycf20 family.</text>
</comment>
<evidence type="ECO:0000313" key="3">
    <source>
        <dbReference type="EMBL" id="AIT95060.1"/>
    </source>
</evidence>
<organism evidence="3">
    <name type="scientific">Binuclearia lauterbornii</name>
    <dbReference type="NCBI Taxonomy" id="3087189"/>
    <lineage>
        <taxon>Eukaryota</taxon>
        <taxon>Viridiplantae</taxon>
        <taxon>Chlorophyta</taxon>
        <taxon>core chlorophytes</taxon>
        <taxon>Trebouxiophyceae</taxon>
        <taxon>Chlorellales</taxon>
        <taxon>Oocystaceae</taxon>
        <taxon>Oocystaceae incertae sedis</taxon>
        <taxon>Binuclearia</taxon>
    </lineage>
</organism>
<dbReference type="GeneID" id="22160473"/>
<geneLocation type="chloroplast" evidence="3"/>
<proteinExistence type="inferred from homology"/>
<feature type="transmembrane region" description="Helical" evidence="2">
    <location>
        <begin position="61"/>
        <end position="78"/>
    </location>
</feature>
<dbReference type="EMBL" id="KM462880">
    <property type="protein sequence ID" value="AIT95060.1"/>
    <property type="molecule type" value="Genomic_DNA"/>
</dbReference>
<keyword evidence="2" id="KW-0812">Transmembrane</keyword>
<keyword evidence="2" id="KW-1133">Transmembrane helix</keyword>
<evidence type="ECO:0000256" key="2">
    <source>
        <dbReference type="SAM" id="Phobius"/>
    </source>
</evidence>
<evidence type="ECO:0000256" key="1">
    <source>
        <dbReference type="ARBA" id="ARBA00009846"/>
    </source>
</evidence>
<accession>A0A097KPG8</accession>
<sequence>MLETRLIRIFEDIYLKIKERYFFFQTTFVIAIFFVFLGFLFGNLFGTFLQIIRHFIQWDGFIVTSLLVFIEILSYSIYHRTGRSFLFLWKFSKRSFIVSQELKMSQTPLRSSLEMMKEVQARTSFSRTFSEKSNFLNLSVFLRSLNYFKIGVMLGFFVDAFKVGS</sequence>
<keyword evidence="3" id="KW-0150">Chloroplast</keyword>
<dbReference type="RefSeq" id="YP_009106241.1">
    <property type="nucleotide sequence ID" value="NC_025541.1"/>
</dbReference>
<dbReference type="GeneID" id="22160475"/>
<dbReference type="RefSeq" id="YP_009106252.1">
    <property type="nucleotide sequence ID" value="NC_025541.1"/>
</dbReference>